<dbReference type="GO" id="GO:0004674">
    <property type="term" value="F:protein serine/threonine kinase activity"/>
    <property type="evidence" value="ECO:0007669"/>
    <property type="project" value="UniProtKB-EC"/>
</dbReference>
<comment type="catalytic activity">
    <reaction evidence="8">
        <text>L-seryl-[protein] + ATP = O-phospho-L-seryl-[protein] + ADP + H(+)</text>
        <dbReference type="Rhea" id="RHEA:17989"/>
        <dbReference type="Rhea" id="RHEA-COMP:9863"/>
        <dbReference type="Rhea" id="RHEA-COMP:11604"/>
        <dbReference type="ChEBI" id="CHEBI:15378"/>
        <dbReference type="ChEBI" id="CHEBI:29999"/>
        <dbReference type="ChEBI" id="CHEBI:30616"/>
        <dbReference type="ChEBI" id="CHEBI:83421"/>
        <dbReference type="ChEBI" id="CHEBI:456216"/>
        <dbReference type="EC" id="2.7.11.1"/>
    </reaction>
</comment>
<keyword evidence="3" id="KW-0808">Transferase</keyword>
<accession>A0A835W3V8</accession>
<comment type="catalytic activity">
    <reaction evidence="7">
        <text>L-threonyl-[protein] + ATP = O-phospho-L-threonyl-[protein] + ADP + H(+)</text>
        <dbReference type="Rhea" id="RHEA:46608"/>
        <dbReference type="Rhea" id="RHEA-COMP:11060"/>
        <dbReference type="Rhea" id="RHEA-COMP:11605"/>
        <dbReference type="ChEBI" id="CHEBI:15378"/>
        <dbReference type="ChEBI" id="CHEBI:30013"/>
        <dbReference type="ChEBI" id="CHEBI:30616"/>
        <dbReference type="ChEBI" id="CHEBI:61977"/>
        <dbReference type="ChEBI" id="CHEBI:456216"/>
        <dbReference type="EC" id="2.7.11.1"/>
    </reaction>
</comment>
<dbReference type="OrthoDB" id="3399at2759"/>
<dbReference type="Gene3D" id="1.10.510.10">
    <property type="entry name" value="Transferase(Phosphotransferase) domain 1"/>
    <property type="match status" value="1"/>
</dbReference>
<evidence type="ECO:0000313" key="11">
    <source>
        <dbReference type="Proteomes" id="UP000613740"/>
    </source>
</evidence>
<feature type="region of interest" description="Disordered" evidence="9">
    <location>
        <begin position="292"/>
        <end position="325"/>
    </location>
</feature>
<evidence type="ECO:0000256" key="3">
    <source>
        <dbReference type="ARBA" id="ARBA00022679"/>
    </source>
</evidence>
<dbReference type="Proteomes" id="UP000613740">
    <property type="component" value="Unassembled WGS sequence"/>
</dbReference>
<feature type="compositionally biased region" description="Low complexity" evidence="9">
    <location>
        <begin position="214"/>
        <end position="239"/>
    </location>
</feature>
<keyword evidence="5" id="KW-0418">Kinase</keyword>
<feature type="compositionally biased region" description="Low complexity" evidence="9">
    <location>
        <begin position="304"/>
        <end position="325"/>
    </location>
</feature>
<dbReference type="GO" id="GO:0000408">
    <property type="term" value="C:EKC/KEOPS complex"/>
    <property type="evidence" value="ECO:0007669"/>
    <property type="project" value="TreeGrafter"/>
</dbReference>
<keyword evidence="6" id="KW-0067">ATP-binding</keyword>
<evidence type="ECO:0000313" key="10">
    <source>
        <dbReference type="EMBL" id="KAG2436139.1"/>
    </source>
</evidence>
<name>A0A835W3V8_9CHLO</name>
<evidence type="ECO:0000256" key="5">
    <source>
        <dbReference type="ARBA" id="ARBA00022777"/>
    </source>
</evidence>
<dbReference type="EC" id="2.7.11.1" evidence="2"/>
<keyword evidence="4" id="KW-0547">Nucleotide-binding</keyword>
<evidence type="ECO:0000256" key="2">
    <source>
        <dbReference type="ARBA" id="ARBA00012513"/>
    </source>
</evidence>
<gene>
    <name evidence="10" type="ORF">HYH02_011646</name>
</gene>
<dbReference type="SUPFAM" id="SSF56112">
    <property type="entry name" value="Protein kinase-like (PK-like)"/>
    <property type="match status" value="1"/>
</dbReference>
<dbReference type="GO" id="GO:0005829">
    <property type="term" value="C:cytosol"/>
    <property type="evidence" value="ECO:0007669"/>
    <property type="project" value="TreeGrafter"/>
</dbReference>
<dbReference type="GO" id="GO:0005524">
    <property type="term" value="F:ATP binding"/>
    <property type="evidence" value="ECO:0007669"/>
    <property type="project" value="UniProtKB-KW"/>
</dbReference>
<sequence length="325" mass="31936">MAGTVEAQGGDTSGAGGAKAANEEPQRITFLGRPALVVTLGTGGGAGAGARSHKRPRHDEAGDEGAQGGIRQVARSMLRAHKLGVLVPLVYHTDVESGRATVEDVAGRPLQALLDDMVAEAEAGSSSGKAAADLDAAAAALGRALALLHDGGQVHGGLGGGSVLLREGDGAVVLTDFRRSFNSIVALDKATDLAGLEAALLAAAKAKAGAQQQQQQQGEQVGEQLQEAAASAPGAAASAEGGGGSGAAAAPAAAATSKPAEIASAFFEKLLNSYRPSSRMWSAVHNKLAEVRARGTSQGGQGASAGAASAGTGSNKKAKTAAAKS</sequence>
<dbReference type="GO" id="GO:0070525">
    <property type="term" value="P:tRNA threonylcarbamoyladenosine metabolic process"/>
    <property type="evidence" value="ECO:0007669"/>
    <property type="project" value="TreeGrafter"/>
</dbReference>
<evidence type="ECO:0000256" key="4">
    <source>
        <dbReference type="ARBA" id="ARBA00022741"/>
    </source>
</evidence>
<evidence type="ECO:0000256" key="8">
    <source>
        <dbReference type="ARBA" id="ARBA00048679"/>
    </source>
</evidence>
<reference evidence="10" key="1">
    <citation type="journal article" date="2020" name="bioRxiv">
        <title>Comparative genomics of Chlamydomonas.</title>
        <authorList>
            <person name="Craig R.J."/>
            <person name="Hasan A.R."/>
            <person name="Ness R.W."/>
            <person name="Keightley P.D."/>
        </authorList>
    </citation>
    <scope>NUCLEOTIDE SEQUENCE</scope>
    <source>
        <strain evidence="10">CCAP 11/173</strain>
    </source>
</reference>
<comment type="similarity">
    <text evidence="1">Belongs to the protein kinase superfamily. BUD32 family.</text>
</comment>
<proteinExistence type="inferred from homology"/>
<evidence type="ECO:0000256" key="6">
    <source>
        <dbReference type="ARBA" id="ARBA00022840"/>
    </source>
</evidence>
<dbReference type="EMBL" id="JAEHOD010000050">
    <property type="protein sequence ID" value="KAG2436139.1"/>
    <property type="molecule type" value="Genomic_DNA"/>
</dbReference>
<feature type="region of interest" description="Disordered" evidence="9">
    <location>
        <begin position="1"/>
        <end position="26"/>
    </location>
</feature>
<dbReference type="InterPro" id="IPR011009">
    <property type="entry name" value="Kinase-like_dom_sf"/>
</dbReference>
<evidence type="ECO:0000256" key="1">
    <source>
        <dbReference type="ARBA" id="ARBA00010630"/>
    </source>
</evidence>
<feature type="region of interest" description="Disordered" evidence="9">
    <location>
        <begin position="214"/>
        <end position="249"/>
    </location>
</feature>
<organism evidence="10 11">
    <name type="scientific">Chlamydomonas schloesseri</name>
    <dbReference type="NCBI Taxonomy" id="2026947"/>
    <lineage>
        <taxon>Eukaryota</taxon>
        <taxon>Viridiplantae</taxon>
        <taxon>Chlorophyta</taxon>
        <taxon>core chlorophytes</taxon>
        <taxon>Chlorophyceae</taxon>
        <taxon>CS clade</taxon>
        <taxon>Chlamydomonadales</taxon>
        <taxon>Chlamydomonadaceae</taxon>
        <taxon>Chlamydomonas</taxon>
    </lineage>
</organism>
<feature type="region of interest" description="Disordered" evidence="9">
    <location>
        <begin position="42"/>
        <end position="67"/>
    </location>
</feature>
<dbReference type="PANTHER" id="PTHR12209:SF0">
    <property type="entry name" value="EKC_KEOPS COMPLEX SUBUNIT TP53RK"/>
    <property type="match status" value="1"/>
</dbReference>
<dbReference type="GO" id="GO:0005634">
    <property type="term" value="C:nucleus"/>
    <property type="evidence" value="ECO:0007669"/>
    <property type="project" value="TreeGrafter"/>
</dbReference>
<comment type="caution">
    <text evidence="10">The sequence shown here is derived from an EMBL/GenBank/DDBJ whole genome shotgun (WGS) entry which is preliminary data.</text>
</comment>
<keyword evidence="11" id="KW-1185">Reference proteome</keyword>
<dbReference type="AlphaFoldDB" id="A0A835W3V8"/>
<protein>
    <recommendedName>
        <fullName evidence="2">non-specific serine/threonine protein kinase</fullName>
        <ecNumber evidence="2">2.7.11.1</ecNumber>
    </recommendedName>
</protein>
<dbReference type="PANTHER" id="PTHR12209">
    <property type="entry name" value="NON-SPECIFIC SERINE/THREONINE PROTEIN KINASE"/>
    <property type="match status" value="1"/>
</dbReference>
<evidence type="ECO:0000256" key="7">
    <source>
        <dbReference type="ARBA" id="ARBA00047899"/>
    </source>
</evidence>
<evidence type="ECO:0000256" key="9">
    <source>
        <dbReference type="SAM" id="MobiDB-lite"/>
    </source>
</evidence>